<reference evidence="3 4" key="2">
    <citation type="submission" date="2024-07" db="EMBL/GenBank/DDBJ databases">
        <authorList>
            <person name="Akdeniz Z."/>
        </authorList>
    </citation>
    <scope>NUCLEOTIDE SEQUENCE [LARGE SCALE GENOMIC DNA]</scope>
</reference>
<proteinExistence type="predicted"/>
<dbReference type="EMBL" id="CAXDID020000063">
    <property type="protein sequence ID" value="CAL6011202.1"/>
    <property type="molecule type" value="Genomic_DNA"/>
</dbReference>
<name>A0AA86PH25_9EUKA</name>
<reference evidence="2" key="1">
    <citation type="submission" date="2023-06" db="EMBL/GenBank/DDBJ databases">
        <authorList>
            <person name="Kurt Z."/>
        </authorList>
    </citation>
    <scope>NUCLEOTIDE SEQUENCE</scope>
</reference>
<accession>A0AA86PH25</accession>
<dbReference type="AlphaFoldDB" id="A0AA86PH25"/>
<organism evidence="2">
    <name type="scientific">Hexamita inflata</name>
    <dbReference type="NCBI Taxonomy" id="28002"/>
    <lineage>
        <taxon>Eukaryota</taxon>
        <taxon>Metamonada</taxon>
        <taxon>Diplomonadida</taxon>
        <taxon>Hexamitidae</taxon>
        <taxon>Hexamitinae</taxon>
        <taxon>Hexamita</taxon>
    </lineage>
</organism>
<keyword evidence="4" id="KW-1185">Reference proteome</keyword>
<dbReference type="EMBL" id="CATOUU010000664">
    <property type="protein sequence ID" value="CAI9939390.1"/>
    <property type="molecule type" value="Genomic_DNA"/>
</dbReference>
<sequence length="281" mass="32691">MNIIPYNSSVFDVLQQYFPTIFDFACPFDCIHDQVAKSIFELEDALYQPVHAAVDLLLLPLHFIQPLSPTPILVFQIIECWRMSLISKSVSYSQRFMQNLQQSCVSYPEHIREQIIAFCDHVQNQNVLLQSALNFVPESSLAELAQPLVPVLSTLPLQNAQFESDHSNRMLETENELNQKVQNEHQKQALEAEQMTYEDKFSKYMLKNTRQLKQKIQLEKQRAKKEHNGLKFEGDFSVCLTDIYRQQLKQRKEENEIAKQTTQIVEGALNAVQFKKDPKKK</sequence>
<protein>
    <submittedName>
        <fullName evidence="2">Uncharacterized protein</fullName>
    </submittedName>
</protein>
<keyword evidence="1" id="KW-0175">Coiled coil</keyword>
<comment type="caution">
    <text evidence="2">The sequence shown here is derived from an EMBL/GenBank/DDBJ whole genome shotgun (WGS) entry which is preliminary data.</text>
</comment>
<gene>
    <name evidence="3" type="ORF">HINF_LOCUS22580</name>
    <name evidence="2" type="ORF">HINF_LOCUS27035</name>
</gene>
<evidence type="ECO:0000313" key="2">
    <source>
        <dbReference type="EMBL" id="CAI9939390.1"/>
    </source>
</evidence>
<dbReference type="Proteomes" id="UP001642409">
    <property type="component" value="Unassembled WGS sequence"/>
</dbReference>
<evidence type="ECO:0000256" key="1">
    <source>
        <dbReference type="SAM" id="Coils"/>
    </source>
</evidence>
<evidence type="ECO:0000313" key="4">
    <source>
        <dbReference type="Proteomes" id="UP001642409"/>
    </source>
</evidence>
<feature type="coiled-coil region" evidence="1">
    <location>
        <begin position="206"/>
        <end position="233"/>
    </location>
</feature>
<evidence type="ECO:0000313" key="3">
    <source>
        <dbReference type="EMBL" id="CAL6011202.1"/>
    </source>
</evidence>